<dbReference type="STRING" id="269799.Gmet_0671"/>
<dbReference type="EMBL" id="CP000148">
    <property type="protein sequence ID" value="ABB30913.1"/>
    <property type="molecule type" value="Genomic_DNA"/>
</dbReference>
<dbReference type="InterPro" id="IPR003731">
    <property type="entry name" value="Di-Nase_FeMo-co_biosynth"/>
</dbReference>
<reference evidence="4 5" key="2">
    <citation type="journal article" date="2009" name="BMC Microbiol.">
        <title>The genome sequence of Geobacter metallireducens: features of metabolism, physiology and regulation common and dissimilar to Geobacter sulfurreducens.</title>
        <authorList>
            <person name="Aklujkar M."/>
            <person name="Krushkal J."/>
            <person name="DiBartolo G."/>
            <person name="Lapidus A."/>
            <person name="Land M.L."/>
            <person name="Lovley D.R."/>
        </authorList>
    </citation>
    <scope>NUCLEOTIDE SEQUENCE [LARGE SCALE GENOMIC DNA]</scope>
    <source>
        <strain evidence="5">ATCC 53774 / DSM 7210 / GS-15</strain>
    </source>
</reference>
<dbReference type="KEGG" id="gme:Gmet_0671"/>
<sequence length="127" mass="13838">MKVAFTSTTGEMIDEHFGMAKNFHIWEIGPEASSFLETVTIGAHGDDEEDKIAARAAALRECAIVYTMAIGGPAAAKLVALKIHPMKTNSPVSLPETVNRLQEVLKGNPPPWLRKAMNKGEETSFEE</sequence>
<dbReference type="AlphaFoldDB" id="Q39XW1"/>
<dbReference type="InterPro" id="IPR013480">
    <property type="entry name" value="NifX"/>
</dbReference>
<proteinExistence type="inferred from homology"/>
<evidence type="ECO:0000313" key="5">
    <source>
        <dbReference type="Proteomes" id="UP000007073"/>
    </source>
</evidence>
<dbReference type="NCBIfam" id="TIGR02663">
    <property type="entry name" value="nifX"/>
    <property type="match status" value="1"/>
</dbReference>
<dbReference type="Proteomes" id="UP000007073">
    <property type="component" value="Chromosome"/>
</dbReference>
<dbReference type="InterPro" id="IPR036105">
    <property type="entry name" value="DiNase_FeMo-co_biosyn_sf"/>
</dbReference>
<dbReference type="HOGENOM" id="CLU_104194_3_0_7"/>
<name>Q39XW1_GEOMG</name>
<evidence type="ECO:0000256" key="1">
    <source>
        <dbReference type="ARBA" id="ARBA00010285"/>
    </source>
</evidence>
<evidence type="ECO:0000259" key="3">
    <source>
        <dbReference type="Pfam" id="PF02579"/>
    </source>
</evidence>
<evidence type="ECO:0000256" key="2">
    <source>
        <dbReference type="ARBA" id="ARBA00023231"/>
    </source>
</evidence>
<keyword evidence="5" id="KW-1185">Reference proteome</keyword>
<evidence type="ECO:0000313" key="4">
    <source>
        <dbReference type="EMBL" id="ABB30913.1"/>
    </source>
</evidence>
<dbReference type="InterPro" id="IPR051840">
    <property type="entry name" value="NifX/NifY_domain"/>
</dbReference>
<protein>
    <submittedName>
        <fullName evidence="4">Nitrogenase molybdenum-iron cofactor biosynthesis protein NifX</fullName>
    </submittedName>
</protein>
<dbReference type="PANTHER" id="PTHR33937">
    <property type="entry name" value="IRON-MOLYBDENUM PROTEIN-RELATED-RELATED"/>
    <property type="match status" value="1"/>
</dbReference>
<dbReference type="RefSeq" id="WP_004514062.1">
    <property type="nucleotide sequence ID" value="NC_007517.1"/>
</dbReference>
<dbReference type="GO" id="GO:0009399">
    <property type="term" value="P:nitrogen fixation"/>
    <property type="evidence" value="ECO:0007669"/>
    <property type="project" value="InterPro"/>
</dbReference>
<feature type="domain" description="Dinitrogenase iron-molybdenum cofactor biosynthesis" evidence="3">
    <location>
        <begin position="10"/>
        <end position="102"/>
    </location>
</feature>
<dbReference type="CDD" id="cd00853">
    <property type="entry name" value="NifX"/>
    <property type="match status" value="1"/>
</dbReference>
<accession>Q39XW1</accession>
<comment type="similarity">
    <text evidence="1">Belongs to the NifX/NifY family.</text>
</comment>
<dbReference type="SUPFAM" id="SSF53146">
    <property type="entry name" value="Nitrogenase accessory factor-like"/>
    <property type="match status" value="1"/>
</dbReference>
<dbReference type="Gene3D" id="3.30.420.130">
    <property type="entry name" value="Dinitrogenase iron-molybdenum cofactor biosynthesis domain"/>
    <property type="match status" value="1"/>
</dbReference>
<dbReference type="eggNOG" id="COG1433">
    <property type="taxonomic scope" value="Bacteria"/>
</dbReference>
<dbReference type="PANTHER" id="PTHR33937:SF1">
    <property type="entry name" value="IRON-MOLIBDENUM COFACTOR PROCESSING PROTEIN"/>
    <property type="match status" value="1"/>
</dbReference>
<dbReference type="GO" id="GO:0051540">
    <property type="term" value="F:metal cluster binding"/>
    <property type="evidence" value="ECO:0007669"/>
    <property type="project" value="InterPro"/>
</dbReference>
<keyword evidence="2" id="KW-0535">Nitrogen fixation</keyword>
<reference evidence="4 5" key="1">
    <citation type="submission" date="2005-10" db="EMBL/GenBank/DDBJ databases">
        <title>Complete sequence of Geobacter metallireducens GS-15.</title>
        <authorList>
            <consortium name="US DOE Joint Genome Institute"/>
            <person name="Copeland A."/>
            <person name="Lucas S."/>
            <person name="Lapidus A."/>
            <person name="Barry K."/>
            <person name="Detter J.C."/>
            <person name="Glavina T."/>
            <person name="Hammon N."/>
            <person name="Israni S."/>
            <person name="Pitluck S."/>
            <person name="Di Bartolo G."/>
            <person name="Chain P."/>
            <person name="Schmutz J."/>
            <person name="Larimer F."/>
            <person name="Land M."/>
            <person name="Kyrpides N."/>
            <person name="Ivanova N."/>
            <person name="Richardson P."/>
        </authorList>
    </citation>
    <scope>NUCLEOTIDE SEQUENCE [LARGE SCALE GENOMIC DNA]</scope>
    <source>
        <strain evidence="5">ATCC 53774 / DSM 7210 / GS-15</strain>
    </source>
</reference>
<organism evidence="4 5">
    <name type="scientific">Geobacter metallireducens (strain ATCC 53774 / DSM 7210 / GS-15)</name>
    <dbReference type="NCBI Taxonomy" id="269799"/>
    <lineage>
        <taxon>Bacteria</taxon>
        <taxon>Pseudomonadati</taxon>
        <taxon>Thermodesulfobacteriota</taxon>
        <taxon>Desulfuromonadia</taxon>
        <taxon>Geobacterales</taxon>
        <taxon>Geobacteraceae</taxon>
        <taxon>Geobacter</taxon>
    </lineage>
</organism>
<dbReference type="Pfam" id="PF02579">
    <property type="entry name" value="Nitro_FeMo-Co"/>
    <property type="match status" value="1"/>
</dbReference>
<gene>
    <name evidence="4" type="primary">nifX</name>
    <name evidence="4" type="ordered locus">Gmet_0671</name>
</gene>
<dbReference type="InterPro" id="IPR034169">
    <property type="entry name" value="NifX-like"/>
</dbReference>